<dbReference type="InterPro" id="IPR011011">
    <property type="entry name" value="Znf_FYVE_PHD"/>
</dbReference>
<dbReference type="InterPro" id="IPR019786">
    <property type="entry name" value="Zinc_finger_PHD-type_CS"/>
</dbReference>
<dbReference type="InterPro" id="IPR001965">
    <property type="entry name" value="Znf_PHD"/>
</dbReference>
<comment type="caution">
    <text evidence="7">The sequence shown here is derived from an EMBL/GenBank/DDBJ whole genome shotgun (WGS) entry which is preliminary data.</text>
</comment>
<dbReference type="InterPro" id="IPR006968">
    <property type="entry name" value="RUS_fam"/>
</dbReference>
<dbReference type="Pfam" id="PF00628">
    <property type="entry name" value="PHD"/>
    <property type="match status" value="1"/>
</dbReference>
<keyword evidence="4" id="KW-0862">Zinc</keyword>
<evidence type="ECO:0000256" key="3">
    <source>
        <dbReference type="ARBA" id="ARBA00022771"/>
    </source>
</evidence>
<keyword evidence="2" id="KW-0479">Metal-binding</keyword>
<evidence type="ECO:0000259" key="6">
    <source>
        <dbReference type="PROSITE" id="PS50016"/>
    </source>
</evidence>
<dbReference type="SUPFAM" id="SSF57903">
    <property type="entry name" value="FYVE/PHD zinc finger"/>
    <property type="match status" value="1"/>
</dbReference>
<dbReference type="SMART" id="SM00249">
    <property type="entry name" value="PHD"/>
    <property type="match status" value="1"/>
</dbReference>
<evidence type="ECO:0000256" key="2">
    <source>
        <dbReference type="ARBA" id="ARBA00022723"/>
    </source>
</evidence>
<evidence type="ECO:0000256" key="1">
    <source>
        <dbReference type="ARBA" id="ARBA00007558"/>
    </source>
</evidence>
<dbReference type="GO" id="GO:0008270">
    <property type="term" value="F:zinc ion binding"/>
    <property type="evidence" value="ECO:0007669"/>
    <property type="project" value="UniProtKB-KW"/>
</dbReference>
<dbReference type="AlphaFoldDB" id="A0A834W6Z3"/>
<keyword evidence="8" id="KW-1185">Reference proteome</keyword>
<sequence>MPQRTVFCLLTYAFDLFEEMPQRTAFYLLTYAFDVFEEMPQRTVPPNSCSVPNTYLLLHIRKNLPHLFLPLACAANVVQNVAVVTSTSTRMPIYKAFAKGENIGDVTAKGECVGNIADLKENSCRACGGNGNLLSCETCTYAYHPKCLLRPLKAPFLDNWRCPECVGPMILK</sequence>
<dbReference type="PANTHER" id="PTHR12770:SF20">
    <property type="entry name" value="PROTEIN ROOT UVB SENSITIVE 6"/>
    <property type="match status" value="1"/>
</dbReference>
<dbReference type="PROSITE" id="PS50016">
    <property type="entry name" value="ZF_PHD_2"/>
    <property type="match status" value="1"/>
</dbReference>
<dbReference type="PANTHER" id="PTHR12770">
    <property type="entry name" value="RUS1 FAMILY PROTEIN C16ORF58"/>
    <property type="match status" value="1"/>
</dbReference>
<dbReference type="Pfam" id="PF04884">
    <property type="entry name" value="UVB_sens_prot"/>
    <property type="match status" value="1"/>
</dbReference>
<evidence type="ECO:0000256" key="5">
    <source>
        <dbReference type="PROSITE-ProRule" id="PRU00146"/>
    </source>
</evidence>
<feature type="domain" description="PHD-type" evidence="6">
    <location>
        <begin position="121"/>
        <end position="168"/>
    </location>
</feature>
<comment type="similarity">
    <text evidence="1">Belongs to the RUS1 family.</text>
</comment>
<dbReference type="PROSITE" id="PS01359">
    <property type="entry name" value="ZF_PHD_1"/>
    <property type="match status" value="1"/>
</dbReference>
<dbReference type="EMBL" id="JAAIUW010000011">
    <property type="protein sequence ID" value="KAF7810663.1"/>
    <property type="molecule type" value="Genomic_DNA"/>
</dbReference>
<reference evidence="7" key="1">
    <citation type="submission" date="2020-09" db="EMBL/GenBank/DDBJ databases">
        <title>Genome-Enabled Discovery of Anthraquinone Biosynthesis in Senna tora.</title>
        <authorList>
            <person name="Kang S.-H."/>
            <person name="Pandey R.P."/>
            <person name="Lee C.-M."/>
            <person name="Sim J.-S."/>
            <person name="Jeong J.-T."/>
            <person name="Choi B.-S."/>
            <person name="Jung M."/>
            <person name="Ginzburg D."/>
            <person name="Zhao K."/>
            <person name="Won S.Y."/>
            <person name="Oh T.-J."/>
            <person name="Yu Y."/>
            <person name="Kim N.-H."/>
            <person name="Lee O.R."/>
            <person name="Lee T.-H."/>
            <person name="Bashyal P."/>
            <person name="Kim T.-S."/>
            <person name="Lee W.-H."/>
            <person name="Kawkins C."/>
            <person name="Kim C.-K."/>
            <person name="Kim J.S."/>
            <person name="Ahn B.O."/>
            <person name="Rhee S.Y."/>
            <person name="Sohng J.K."/>
        </authorList>
    </citation>
    <scope>NUCLEOTIDE SEQUENCE</scope>
    <source>
        <tissue evidence="7">Leaf</tissue>
    </source>
</reference>
<proteinExistence type="inferred from homology"/>
<evidence type="ECO:0000313" key="7">
    <source>
        <dbReference type="EMBL" id="KAF7810663.1"/>
    </source>
</evidence>
<protein>
    <submittedName>
        <fullName evidence="7">Protein root UVB sensitive 6</fullName>
    </submittedName>
</protein>
<dbReference type="InterPro" id="IPR054549">
    <property type="entry name" value="UVB_sens_RUS_dom"/>
</dbReference>
<dbReference type="OrthoDB" id="1674699at2759"/>
<evidence type="ECO:0000256" key="4">
    <source>
        <dbReference type="ARBA" id="ARBA00022833"/>
    </source>
</evidence>
<organism evidence="7 8">
    <name type="scientific">Senna tora</name>
    <dbReference type="NCBI Taxonomy" id="362788"/>
    <lineage>
        <taxon>Eukaryota</taxon>
        <taxon>Viridiplantae</taxon>
        <taxon>Streptophyta</taxon>
        <taxon>Embryophyta</taxon>
        <taxon>Tracheophyta</taxon>
        <taxon>Spermatophyta</taxon>
        <taxon>Magnoliopsida</taxon>
        <taxon>eudicotyledons</taxon>
        <taxon>Gunneridae</taxon>
        <taxon>Pentapetalae</taxon>
        <taxon>rosids</taxon>
        <taxon>fabids</taxon>
        <taxon>Fabales</taxon>
        <taxon>Fabaceae</taxon>
        <taxon>Caesalpinioideae</taxon>
        <taxon>Cassia clade</taxon>
        <taxon>Senna</taxon>
    </lineage>
</organism>
<dbReference type="InterPro" id="IPR019787">
    <property type="entry name" value="Znf_PHD-finger"/>
</dbReference>
<evidence type="ECO:0000313" key="8">
    <source>
        <dbReference type="Proteomes" id="UP000634136"/>
    </source>
</evidence>
<keyword evidence="3 5" id="KW-0863">Zinc-finger</keyword>
<dbReference type="Proteomes" id="UP000634136">
    <property type="component" value="Unassembled WGS sequence"/>
</dbReference>
<accession>A0A834W6Z3</accession>
<dbReference type="Gene3D" id="3.30.40.10">
    <property type="entry name" value="Zinc/RING finger domain, C3HC4 (zinc finger)"/>
    <property type="match status" value="1"/>
</dbReference>
<name>A0A834W6Z3_9FABA</name>
<dbReference type="InterPro" id="IPR013083">
    <property type="entry name" value="Znf_RING/FYVE/PHD"/>
</dbReference>
<gene>
    <name evidence="7" type="ORF">G2W53_037406</name>
</gene>